<dbReference type="InterPro" id="IPR013783">
    <property type="entry name" value="Ig-like_fold"/>
</dbReference>
<dbReference type="Gene3D" id="2.60.40.10">
    <property type="entry name" value="Immunoglobulins"/>
    <property type="match status" value="3"/>
</dbReference>
<feature type="signal peptide" evidence="1">
    <location>
        <begin position="1"/>
        <end position="19"/>
    </location>
</feature>
<dbReference type="RefSeq" id="WP_087401026.1">
    <property type="nucleotide sequence ID" value="NZ_NFHB01000001.1"/>
</dbReference>
<accession>A0A1Y3R348</accession>
<comment type="caution">
    <text evidence="3">The sequence shown here is derived from an EMBL/GenBank/DDBJ whole genome shotgun (WGS) entry which is preliminary data.</text>
</comment>
<feature type="chain" id="PRO_5010987998" description="BACON domain-containing protein" evidence="1">
    <location>
        <begin position="20"/>
        <end position="498"/>
    </location>
</feature>
<name>A0A1Y3R348_9BACT</name>
<organism evidence="3 4">
    <name type="scientific">Alistipes onderdonkii</name>
    <dbReference type="NCBI Taxonomy" id="328813"/>
    <lineage>
        <taxon>Bacteria</taxon>
        <taxon>Pseudomonadati</taxon>
        <taxon>Bacteroidota</taxon>
        <taxon>Bacteroidia</taxon>
        <taxon>Bacteroidales</taxon>
        <taxon>Rikenellaceae</taxon>
        <taxon>Alistipes</taxon>
    </lineage>
</organism>
<feature type="domain" description="BACON" evidence="2">
    <location>
        <begin position="65"/>
        <end position="100"/>
    </location>
</feature>
<proteinExistence type="predicted"/>
<evidence type="ECO:0000313" key="4">
    <source>
        <dbReference type="Proteomes" id="UP000195772"/>
    </source>
</evidence>
<protein>
    <recommendedName>
        <fullName evidence="2">BACON domain-containing protein</fullName>
    </recommendedName>
</protein>
<dbReference type="AlphaFoldDB" id="A0A1Y3R348"/>
<dbReference type="InterPro" id="IPR032675">
    <property type="entry name" value="LRR_dom_sf"/>
</dbReference>
<gene>
    <name evidence="3" type="ORF">B5G41_01335</name>
</gene>
<dbReference type="Gene3D" id="3.80.10.10">
    <property type="entry name" value="Ribonuclease Inhibitor"/>
    <property type="match status" value="1"/>
</dbReference>
<evidence type="ECO:0000256" key="1">
    <source>
        <dbReference type="SAM" id="SignalP"/>
    </source>
</evidence>
<dbReference type="SUPFAM" id="SSF52058">
    <property type="entry name" value="L domain-like"/>
    <property type="match status" value="1"/>
</dbReference>
<evidence type="ECO:0000313" key="3">
    <source>
        <dbReference type="EMBL" id="OUN04978.1"/>
    </source>
</evidence>
<dbReference type="InterPro" id="IPR024361">
    <property type="entry name" value="BACON"/>
</dbReference>
<evidence type="ECO:0000259" key="2">
    <source>
        <dbReference type="Pfam" id="PF13004"/>
    </source>
</evidence>
<reference evidence="4" key="1">
    <citation type="submission" date="2017-04" db="EMBL/GenBank/DDBJ databases">
        <title>Function of individual gut microbiota members based on whole genome sequencing of pure cultures obtained from chicken caecum.</title>
        <authorList>
            <person name="Medvecky M."/>
            <person name="Cejkova D."/>
            <person name="Polansky O."/>
            <person name="Karasova D."/>
            <person name="Kubasova T."/>
            <person name="Cizek A."/>
            <person name="Rychlik I."/>
        </authorList>
    </citation>
    <scope>NUCLEOTIDE SEQUENCE [LARGE SCALE GENOMIC DNA]</scope>
    <source>
        <strain evidence="4">An90</strain>
    </source>
</reference>
<dbReference type="OrthoDB" id="1038827at2"/>
<dbReference type="CDD" id="cd14948">
    <property type="entry name" value="BACON"/>
    <property type="match status" value="2"/>
</dbReference>
<dbReference type="Proteomes" id="UP000195772">
    <property type="component" value="Unassembled WGS sequence"/>
</dbReference>
<dbReference type="EMBL" id="NFHB01000001">
    <property type="protein sequence ID" value="OUN04978.1"/>
    <property type="molecule type" value="Genomic_DNA"/>
</dbReference>
<dbReference type="Pfam" id="PF13004">
    <property type="entry name" value="BACON"/>
    <property type="match status" value="3"/>
</dbReference>
<sequence length="498" mass="53521">MKKIFIAFVAVACALSACSDDDTADDLSRATISITPDAIPAGPDGTTTQVTVTSSGDWRLAGVCDWVHPSAESGRSGDVVTFTIDPNTSEESREAAFKFFTGSAVAPLKIISEAGNTLTLLSEESMTIEALSADIQVKLHTNIPELDVAFSDGGGEWVTYVGRNDAFGNTVLNFTVAKNPDYDDRSTVITVSGMGQSVDIPLTQRQIDAINMGDEGLMFDLAERTISIDVESNVAYQVTISGNWITQVPETRGLVTKTLRFHLAPATVSRSGKITISGAGITKVVSIVQKDPDAVVVTIADKVFRNKLVDLNWLLELSDGVCVVTEDGLNATEFTYRPGSWDDPILSLEGIEIFANLEKIDVYNNKLTKIDISKLTKVNSLNIDYNGLSEIVLGDNAVEELNFSALYHQAPDSYWDYIVPSSLTVSGTHLKTLKVPFSGDGGWWGPTDVLASIDVSGCPALETLDAVRNAGVLKTIYLKQGQVIPNLTCTSGAEIVYK</sequence>
<feature type="domain" description="BACON" evidence="2">
    <location>
        <begin position="153"/>
        <end position="204"/>
    </location>
</feature>
<feature type="domain" description="BACON" evidence="2">
    <location>
        <begin position="241"/>
        <end position="290"/>
    </location>
</feature>
<dbReference type="PROSITE" id="PS51257">
    <property type="entry name" value="PROKAR_LIPOPROTEIN"/>
    <property type="match status" value="1"/>
</dbReference>
<keyword evidence="1" id="KW-0732">Signal</keyword>